<evidence type="ECO:0000313" key="1">
    <source>
        <dbReference type="EMBL" id="CAE7464735.1"/>
    </source>
</evidence>
<proteinExistence type="predicted"/>
<dbReference type="Proteomes" id="UP000604046">
    <property type="component" value="Unassembled WGS sequence"/>
</dbReference>
<evidence type="ECO:0000313" key="2">
    <source>
        <dbReference type="Proteomes" id="UP000604046"/>
    </source>
</evidence>
<comment type="caution">
    <text evidence="1">The sequence shown here is derived from an EMBL/GenBank/DDBJ whole genome shotgun (WGS) entry which is preliminary data.</text>
</comment>
<organism evidence="1 2">
    <name type="scientific">Symbiodinium natans</name>
    <dbReference type="NCBI Taxonomy" id="878477"/>
    <lineage>
        <taxon>Eukaryota</taxon>
        <taxon>Sar</taxon>
        <taxon>Alveolata</taxon>
        <taxon>Dinophyceae</taxon>
        <taxon>Suessiales</taxon>
        <taxon>Symbiodiniaceae</taxon>
        <taxon>Symbiodinium</taxon>
    </lineage>
</organism>
<dbReference type="EMBL" id="CAJNDS010002412">
    <property type="protein sequence ID" value="CAE7464735.1"/>
    <property type="molecule type" value="Genomic_DNA"/>
</dbReference>
<accession>A0A812S608</accession>
<sequence>MFSAGVASPLDAAASSTLLLSAVERLIIAPRARGSPSIETAALQSYVAAIEIGRCLCLWQRLENKHRSELVVCVCACAGPVVGLTCCDLEARSTCAADQLWQETPGDFNTECWASWTTSLTPHDMVLLTRYRALFGPHDEGAGWHMALTEEAANG</sequence>
<keyword evidence="2" id="KW-1185">Reference proteome</keyword>
<dbReference type="AlphaFoldDB" id="A0A812S608"/>
<name>A0A812S608_9DINO</name>
<dbReference type="OrthoDB" id="193787at2759"/>
<reference evidence="1" key="1">
    <citation type="submission" date="2021-02" db="EMBL/GenBank/DDBJ databases">
        <authorList>
            <person name="Dougan E. K."/>
            <person name="Rhodes N."/>
            <person name="Thang M."/>
            <person name="Chan C."/>
        </authorList>
    </citation>
    <scope>NUCLEOTIDE SEQUENCE</scope>
</reference>
<gene>
    <name evidence="1" type="ORF">SNAT2548_LOCUS25956</name>
</gene>
<protein>
    <submittedName>
        <fullName evidence="1">Uncharacterized protein</fullName>
    </submittedName>
</protein>